<reference evidence="1 2" key="1">
    <citation type="submission" date="2016-01" db="EMBL/GenBank/DDBJ databases">
        <title>The new phylogeny of the genus Mycobacterium.</title>
        <authorList>
            <person name="Tarcisio F."/>
            <person name="Conor M."/>
            <person name="Antonella G."/>
            <person name="Elisabetta G."/>
            <person name="Giulia F.S."/>
            <person name="Sara T."/>
            <person name="Anna F."/>
            <person name="Clotilde B."/>
            <person name="Roberto B."/>
            <person name="Veronica D.S."/>
            <person name="Fabio R."/>
            <person name="Monica P."/>
            <person name="Olivier J."/>
            <person name="Enrico T."/>
            <person name="Nicola S."/>
        </authorList>
    </citation>
    <scope>NUCLEOTIDE SEQUENCE [LARGE SCALE GENOMIC DNA]</scope>
    <source>
        <strain evidence="1 2">DSM 44179</strain>
    </source>
</reference>
<dbReference type="Proteomes" id="UP000193484">
    <property type="component" value="Unassembled WGS sequence"/>
</dbReference>
<dbReference type="EMBL" id="LQOJ01000015">
    <property type="protein sequence ID" value="ORV08474.1"/>
    <property type="molecule type" value="Genomic_DNA"/>
</dbReference>
<gene>
    <name evidence="1" type="ORF">AWC04_01995</name>
</gene>
<evidence type="ECO:0008006" key="3">
    <source>
        <dbReference type="Google" id="ProtNLM"/>
    </source>
</evidence>
<evidence type="ECO:0000313" key="1">
    <source>
        <dbReference type="EMBL" id="ORV08474.1"/>
    </source>
</evidence>
<comment type="caution">
    <text evidence="1">The sequence shown here is derived from an EMBL/GenBank/DDBJ whole genome shotgun (WGS) entry which is preliminary data.</text>
</comment>
<keyword evidence="2" id="KW-1185">Reference proteome</keyword>
<organism evidence="1 2">
    <name type="scientific">Mycolicibacterium fallax</name>
    <name type="common">Mycobacterium fallax</name>
    <dbReference type="NCBI Taxonomy" id="1793"/>
    <lineage>
        <taxon>Bacteria</taxon>
        <taxon>Bacillati</taxon>
        <taxon>Actinomycetota</taxon>
        <taxon>Actinomycetes</taxon>
        <taxon>Mycobacteriales</taxon>
        <taxon>Mycobacteriaceae</taxon>
        <taxon>Mycolicibacterium</taxon>
    </lineage>
</organism>
<proteinExistence type="predicted"/>
<protein>
    <recommendedName>
        <fullName evidence="3">DUF4189 domain-containing protein</fullName>
    </recommendedName>
</protein>
<dbReference type="RefSeq" id="WP_085092646.1">
    <property type="nucleotide sequence ID" value="NZ_AP022603.1"/>
</dbReference>
<sequence>MGIRPLTLLAGTFATGAVALGLAISPAWAGGPPGVVEDFSNVAQAVGSGLINDTLVGYTAFGPDDNAAEAAVIAACQAAGARDCTSDEASNDNLCIMTIGDDTTGGVSGGAGRTEDDAYAEAVARAAAAGTPLGPETRVLISACP</sequence>
<dbReference type="OrthoDB" id="4751006at2"/>
<dbReference type="AlphaFoldDB" id="A0A1X1RKY0"/>
<evidence type="ECO:0000313" key="2">
    <source>
        <dbReference type="Proteomes" id="UP000193484"/>
    </source>
</evidence>
<name>A0A1X1RKY0_MYCFA</name>
<accession>A0A1X1RKY0</accession>
<dbReference type="STRING" id="1793.AWC04_01995"/>